<dbReference type="InterPro" id="IPR034193">
    <property type="entry name" value="PCSK9_ProteinaseK-like"/>
</dbReference>
<dbReference type="InterPro" id="IPR036852">
    <property type="entry name" value="Peptidase_S8/S53_dom_sf"/>
</dbReference>
<evidence type="ECO:0000313" key="8">
    <source>
        <dbReference type="Proteomes" id="UP001595891"/>
    </source>
</evidence>
<evidence type="ECO:0000313" key="7">
    <source>
        <dbReference type="EMBL" id="MFC4590801.1"/>
    </source>
</evidence>
<dbReference type="InterPro" id="IPR000209">
    <property type="entry name" value="Peptidase_S8/S53_dom"/>
</dbReference>
<keyword evidence="2" id="KW-0645">Protease</keyword>
<feature type="domain" description="Peptidase S8/S53" evidence="6">
    <location>
        <begin position="176"/>
        <end position="398"/>
    </location>
</feature>
<protein>
    <submittedName>
        <fullName evidence="7">S8 family serine peptidase</fullName>
    </submittedName>
</protein>
<dbReference type="SUPFAM" id="SSF54897">
    <property type="entry name" value="Protease propeptides/inhibitors"/>
    <property type="match status" value="1"/>
</dbReference>
<proteinExistence type="inferred from homology"/>
<keyword evidence="4" id="KW-0720">Serine protease</keyword>
<dbReference type="InterPro" id="IPR050131">
    <property type="entry name" value="Peptidase_S8_subtilisin-like"/>
</dbReference>
<comment type="caution">
    <text evidence="7">The sequence shown here is derived from an EMBL/GenBank/DDBJ whole genome shotgun (WGS) entry which is preliminary data.</text>
</comment>
<dbReference type="RefSeq" id="WP_262850471.1">
    <property type="nucleotide sequence ID" value="NZ_JANZYP010000105.1"/>
</dbReference>
<keyword evidence="8" id="KW-1185">Reference proteome</keyword>
<dbReference type="PANTHER" id="PTHR43806">
    <property type="entry name" value="PEPTIDASE S8"/>
    <property type="match status" value="1"/>
</dbReference>
<dbReference type="PROSITE" id="PS51892">
    <property type="entry name" value="SUBTILASE"/>
    <property type="match status" value="1"/>
</dbReference>
<dbReference type="Proteomes" id="UP001595891">
    <property type="component" value="Unassembled WGS sequence"/>
</dbReference>
<evidence type="ECO:0000259" key="6">
    <source>
        <dbReference type="Pfam" id="PF00082"/>
    </source>
</evidence>
<keyword evidence="3" id="KW-0378">Hydrolase</keyword>
<evidence type="ECO:0000256" key="3">
    <source>
        <dbReference type="ARBA" id="ARBA00022801"/>
    </source>
</evidence>
<name>A0ABV9EM92_9ACTN</name>
<dbReference type="PRINTS" id="PR00723">
    <property type="entry name" value="SUBTILISIN"/>
</dbReference>
<comment type="caution">
    <text evidence="5">Lacks conserved residue(s) required for the propagation of feature annotation.</text>
</comment>
<dbReference type="Gene3D" id="3.40.50.200">
    <property type="entry name" value="Peptidase S8/S53 domain"/>
    <property type="match status" value="1"/>
</dbReference>
<evidence type="ECO:0000256" key="1">
    <source>
        <dbReference type="ARBA" id="ARBA00011073"/>
    </source>
</evidence>
<evidence type="ECO:0000256" key="2">
    <source>
        <dbReference type="ARBA" id="ARBA00022670"/>
    </source>
</evidence>
<gene>
    <name evidence="7" type="ORF">ACFO8L_32220</name>
</gene>
<evidence type="ECO:0000256" key="4">
    <source>
        <dbReference type="ARBA" id="ARBA00022825"/>
    </source>
</evidence>
<dbReference type="InterPro" id="IPR015500">
    <property type="entry name" value="Peptidase_S8_subtilisin-rel"/>
</dbReference>
<evidence type="ECO:0000256" key="5">
    <source>
        <dbReference type="PROSITE-ProRule" id="PRU01240"/>
    </source>
</evidence>
<dbReference type="Pfam" id="PF00082">
    <property type="entry name" value="Peptidase_S8"/>
    <property type="match status" value="1"/>
</dbReference>
<dbReference type="PANTHER" id="PTHR43806:SF11">
    <property type="entry name" value="CEREVISIN-RELATED"/>
    <property type="match status" value="1"/>
</dbReference>
<dbReference type="EMBL" id="JBHSFN010000026">
    <property type="protein sequence ID" value="MFC4590801.1"/>
    <property type="molecule type" value="Genomic_DNA"/>
</dbReference>
<accession>A0ABV9EM92</accession>
<organism evidence="7 8">
    <name type="scientific">Sphaerisporangium corydalis</name>
    <dbReference type="NCBI Taxonomy" id="1441875"/>
    <lineage>
        <taxon>Bacteria</taxon>
        <taxon>Bacillati</taxon>
        <taxon>Actinomycetota</taxon>
        <taxon>Actinomycetes</taxon>
        <taxon>Streptosporangiales</taxon>
        <taxon>Streptosporangiaceae</taxon>
        <taxon>Sphaerisporangium</taxon>
    </lineage>
</organism>
<dbReference type="SUPFAM" id="SSF52743">
    <property type="entry name" value="Subtilisin-like"/>
    <property type="match status" value="1"/>
</dbReference>
<sequence length="420" mass="42789">MSIRPTPRSHTARWRGGLVVLGVLLLSGNLTMLAPGVRAGTPERSGPPPAGPPPPKIIPGQYIVKVRPTGQVGQLLTQAGIEPIFVYSRVLNGFAARLTGRQIINLLRTSDVYSIEEDGAIQELERSLPPEAAGGTGHAVPPARAVPTSSWGLDRIDQSALPLDGAYNVAHDGTGVTAYMLGSGIDPAHPEFAGRLIPGVTTVNDGHGTSDCLGRGTMVAGIVGGATWGVARNVHLSPVRVVDCDGRGSYSGLIAGMDWVASHARRPAVVNISVGGARSFAVNNAANTLAGLGVFIAAAAGDYAGDACDVSPAAALNVLAVAASTSEDIPAPGSDTGRCVGLYAPGSGVVSAAKGGGTERASGTAYAAPYVTGAAALFMQTHRDALPYIVNRWLTGNATFGALRDVPAGTINKLLFTDGL</sequence>
<reference evidence="8" key="1">
    <citation type="journal article" date="2019" name="Int. J. Syst. Evol. Microbiol.">
        <title>The Global Catalogue of Microorganisms (GCM) 10K type strain sequencing project: providing services to taxonomists for standard genome sequencing and annotation.</title>
        <authorList>
            <consortium name="The Broad Institute Genomics Platform"/>
            <consortium name="The Broad Institute Genome Sequencing Center for Infectious Disease"/>
            <person name="Wu L."/>
            <person name="Ma J."/>
        </authorList>
    </citation>
    <scope>NUCLEOTIDE SEQUENCE [LARGE SCALE GENOMIC DNA]</scope>
    <source>
        <strain evidence="8">CCUG 49560</strain>
    </source>
</reference>
<dbReference type="CDD" id="cd04077">
    <property type="entry name" value="Peptidases_S8_PCSK9_ProteinaseK_like"/>
    <property type="match status" value="1"/>
</dbReference>
<comment type="similarity">
    <text evidence="1 5">Belongs to the peptidase S8 family.</text>
</comment>